<dbReference type="InterPro" id="IPR036890">
    <property type="entry name" value="HATPase_C_sf"/>
</dbReference>
<dbReference type="InterPro" id="IPR003660">
    <property type="entry name" value="HAMP_dom"/>
</dbReference>
<dbReference type="Gene3D" id="3.30.450.20">
    <property type="entry name" value="PAS domain"/>
    <property type="match status" value="2"/>
</dbReference>
<dbReference type="SUPFAM" id="SSF55785">
    <property type="entry name" value="PYP-like sensor domain (PAS domain)"/>
    <property type="match status" value="1"/>
</dbReference>
<gene>
    <name evidence="20" type="ORF">L0635_06440</name>
</gene>
<dbReference type="PRINTS" id="PR00344">
    <property type="entry name" value="BCTRLSENSOR"/>
</dbReference>
<dbReference type="CDD" id="cd00130">
    <property type="entry name" value="PAS"/>
    <property type="match status" value="1"/>
</dbReference>
<dbReference type="CDD" id="cd12914">
    <property type="entry name" value="PDC1_DGC_like"/>
    <property type="match status" value="1"/>
</dbReference>
<dbReference type="PANTHER" id="PTHR43047">
    <property type="entry name" value="TWO-COMPONENT HISTIDINE PROTEIN KINASE"/>
    <property type="match status" value="1"/>
</dbReference>
<dbReference type="SMART" id="SM00387">
    <property type="entry name" value="HATPase_c"/>
    <property type="match status" value="1"/>
</dbReference>
<dbReference type="Pfam" id="PF00072">
    <property type="entry name" value="Response_reg"/>
    <property type="match status" value="2"/>
</dbReference>
<proteinExistence type="predicted"/>
<organism evidence="20 21">
    <name type="scientific">Vreelandella janggokensis</name>
    <dbReference type="NCBI Taxonomy" id="370767"/>
    <lineage>
        <taxon>Bacteria</taxon>
        <taxon>Pseudomonadati</taxon>
        <taxon>Pseudomonadota</taxon>
        <taxon>Gammaproteobacteria</taxon>
        <taxon>Oceanospirillales</taxon>
        <taxon>Halomonadaceae</taxon>
        <taxon>Vreelandella</taxon>
    </lineage>
</organism>
<dbReference type="Pfam" id="PF13426">
    <property type="entry name" value="PAS_9"/>
    <property type="match status" value="1"/>
</dbReference>
<keyword evidence="4" id="KW-1003">Cell membrane</keyword>
<dbReference type="PROSITE" id="PS50113">
    <property type="entry name" value="PAC"/>
    <property type="match status" value="1"/>
</dbReference>
<dbReference type="InterPro" id="IPR029151">
    <property type="entry name" value="Sensor-like_sf"/>
</dbReference>
<keyword evidence="7 14" id="KW-0812">Transmembrane</keyword>
<evidence type="ECO:0000256" key="12">
    <source>
        <dbReference type="ARBA" id="ARBA00023012"/>
    </source>
</evidence>
<sequence length="998" mass="109344">MKAPLSVRIVLLVVIMSGILVGGILVTVYPLLVNNYEAIIAEREAAEIDGLASELELSQQQRMLALEAFATRLLTDGGRLRDRQVLQALLQQPSVASQLFPDGLLIFDAEGTAIAENRHVPGRLGTNYADRPHFQRARQNREAVISEPIMGRTTGLPLISYLQPILSPDQRIIGYTGGLVDLSNTPLIDAEKWNEEGSDTITLIVDPQHRLFVSMRERFDTPEPLPDDGEDALVDAALSLSSAGTIVAYQQRPYLVTTQRLDSLGWIVLRALPYSDAIAPAKASFRQFLLIALIAMTLVGLAGAWIARSLTRPIERITHRIDHMADDARFDSDFLEQGGPEVRALAHSMNRLASERKVADDAIRNAERFLSNILEAASEVAIIATDTAGVVTAFNKGAEHMLGYSKSEIVGKQTPAMFHLQKEMNVRSAQLTTAFGKPIEGFRVFVEKAELYGSEVREWTYVHKDGRHVPVSLVVTPMRGDDGDISGYLGIAEDITERKRADQMKNEFISTVSHELRTPLTSISGALGLMMGGGVGELPDKAQKLLTTAHRNSKRLAHLINDLLDIEKIAAGKLHFDMQVQALMPLVEQAMEANRSYGSHRGVTLSLAGDTPDVLVNVDTQRMLQVLANLLSNAIKFSPDGDTVTLSVEASDSKVIVSVIDNGPGIPAAFREKIFQRFAQADSSDTRAQEGTGLGLAITRELIEHMGGRVDFESSEDKGSRFFFELPSVPTVAVTSLPTLPDDDQDNDAPRILVVEDDSDIATLLGHMLTGAGYRVDIALTGDEAQKRLQATHYDLVSLDLMLPDMSGLDIIHMLREDPATTDLPVVVVSAQMEENRLALSGQATGIDWLAKPIDQSRLIDMVQRQLSDASTKHPRILHVEDDADLHEVICAMAGDHYTFEAARTLREARKRLQQTTFDVVLLDIGLPDGSGWELVEDVRARQPDAKVVILSGADMAQRHHDKVEAVLLKSRLSKDALIRGIDARIQSSRLSSKAPTG</sequence>
<dbReference type="CDD" id="cd17574">
    <property type="entry name" value="REC_OmpR"/>
    <property type="match status" value="1"/>
</dbReference>
<feature type="modified residue" description="4-aspartylphosphate" evidence="13">
    <location>
        <position position="800"/>
    </location>
</feature>
<evidence type="ECO:0000259" key="18">
    <source>
        <dbReference type="PROSITE" id="PS50113"/>
    </source>
</evidence>
<evidence type="ECO:0000259" key="16">
    <source>
        <dbReference type="PROSITE" id="PS50110"/>
    </source>
</evidence>
<dbReference type="SMART" id="SM00388">
    <property type="entry name" value="HisKA"/>
    <property type="match status" value="1"/>
</dbReference>
<dbReference type="PROSITE" id="PS50109">
    <property type="entry name" value="HIS_KIN"/>
    <property type="match status" value="1"/>
</dbReference>
<dbReference type="InterPro" id="IPR005467">
    <property type="entry name" value="His_kinase_dom"/>
</dbReference>
<dbReference type="SUPFAM" id="SSF52172">
    <property type="entry name" value="CheY-like"/>
    <property type="match status" value="2"/>
</dbReference>
<evidence type="ECO:0000256" key="6">
    <source>
        <dbReference type="ARBA" id="ARBA00022679"/>
    </source>
</evidence>
<comment type="catalytic activity">
    <reaction evidence="1">
        <text>ATP + protein L-histidine = ADP + protein N-phospho-L-histidine.</text>
        <dbReference type="EC" id="2.7.13.3"/>
    </reaction>
</comment>
<keyword evidence="6" id="KW-0808">Transferase</keyword>
<dbReference type="Gene3D" id="6.10.340.10">
    <property type="match status" value="1"/>
</dbReference>
<keyword evidence="8" id="KW-0547">Nucleotide-binding</keyword>
<dbReference type="Pfam" id="PF02518">
    <property type="entry name" value="HATPase_c"/>
    <property type="match status" value="1"/>
</dbReference>
<keyword evidence="11 14" id="KW-1133">Transmembrane helix</keyword>
<feature type="transmembrane region" description="Helical" evidence="14">
    <location>
        <begin position="6"/>
        <end position="33"/>
    </location>
</feature>
<dbReference type="InterPro" id="IPR004358">
    <property type="entry name" value="Sig_transdc_His_kin-like_C"/>
</dbReference>
<dbReference type="InterPro" id="IPR003661">
    <property type="entry name" value="HisK_dim/P_dom"/>
</dbReference>
<evidence type="ECO:0000256" key="4">
    <source>
        <dbReference type="ARBA" id="ARBA00022475"/>
    </source>
</evidence>
<feature type="domain" description="PAC" evidence="18">
    <location>
        <begin position="455"/>
        <end position="507"/>
    </location>
</feature>
<evidence type="ECO:0000259" key="15">
    <source>
        <dbReference type="PROSITE" id="PS50109"/>
    </source>
</evidence>
<dbReference type="PROSITE" id="PS50110">
    <property type="entry name" value="RESPONSE_REGULATORY"/>
    <property type="match status" value="2"/>
</dbReference>
<evidence type="ECO:0000256" key="7">
    <source>
        <dbReference type="ARBA" id="ARBA00022692"/>
    </source>
</evidence>
<dbReference type="EC" id="2.7.13.3" evidence="3"/>
<evidence type="ECO:0000256" key="2">
    <source>
        <dbReference type="ARBA" id="ARBA00004651"/>
    </source>
</evidence>
<dbReference type="Pfam" id="PF00672">
    <property type="entry name" value="HAMP"/>
    <property type="match status" value="1"/>
</dbReference>
<dbReference type="SUPFAM" id="SSF103190">
    <property type="entry name" value="Sensory domain-like"/>
    <property type="match status" value="1"/>
</dbReference>
<evidence type="ECO:0000256" key="3">
    <source>
        <dbReference type="ARBA" id="ARBA00012438"/>
    </source>
</evidence>
<dbReference type="InterPro" id="IPR003594">
    <property type="entry name" value="HATPase_dom"/>
</dbReference>
<dbReference type="SMART" id="SM00086">
    <property type="entry name" value="PAC"/>
    <property type="match status" value="1"/>
</dbReference>
<evidence type="ECO:0000313" key="20">
    <source>
        <dbReference type="EMBL" id="MCZ0926715.1"/>
    </source>
</evidence>
<dbReference type="PROSITE" id="PS50885">
    <property type="entry name" value="HAMP"/>
    <property type="match status" value="1"/>
</dbReference>
<dbReference type="CDD" id="cd16922">
    <property type="entry name" value="HATPase_EvgS-ArcB-TorS-like"/>
    <property type="match status" value="1"/>
</dbReference>
<evidence type="ECO:0000256" key="10">
    <source>
        <dbReference type="ARBA" id="ARBA00022840"/>
    </source>
</evidence>
<dbReference type="Proteomes" id="UP001321125">
    <property type="component" value="Unassembled WGS sequence"/>
</dbReference>
<evidence type="ECO:0000256" key="9">
    <source>
        <dbReference type="ARBA" id="ARBA00022777"/>
    </source>
</evidence>
<dbReference type="Gene3D" id="3.30.565.10">
    <property type="entry name" value="Histidine kinase-like ATPase, C-terminal domain"/>
    <property type="match status" value="1"/>
</dbReference>
<dbReference type="Pfam" id="PF00512">
    <property type="entry name" value="HisKA"/>
    <property type="match status" value="1"/>
</dbReference>
<evidence type="ECO:0000313" key="21">
    <source>
        <dbReference type="Proteomes" id="UP001321125"/>
    </source>
</evidence>
<dbReference type="InterPro" id="IPR035965">
    <property type="entry name" value="PAS-like_dom_sf"/>
</dbReference>
<evidence type="ECO:0000256" key="5">
    <source>
        <dbReference type="ARBA" id="ARBA00022553"/>
    </source>
</evidence>
<dbReference type="InterPro" id="IPR000700">
    <property type="entry name" value="PAS-assoc_C"/>
</dbReference>
<feature type="modified residue" description="4-aspartylphosphate" evidence="13">
    <location>
        <position position="924"/>
    </location>
</feature>
<dbReference type="SMART" id="SM00448">
    <property type="entry name" value="REC"/>
    <property type="match status" value="2"/>
</dbReference>
<evidence type="ECO:0000259" key="19">
    <source>
        <dbReference type="PROSITE" id="PS50885"/>
    </source>
</evidence>
<dbReference type="Gene3D" id="3.40.50.2300">
    <property type="match status" value="2"/>
</dbReference>
<comment type="caution">
    <text evidence="20">The sequence shown here is derived from an EMBL/GenBank/DDBJ whole genome shotgun (WGS) entry which is preliminary data.</text>
</comment>
<feature type="domain" description="HAMP" evidence="19">
    <location>
        <begin position="308"/>
        <end position="361"/>
    </location>
</feature>
<dbReference type="CDD" id="cd00156">
    <property type="entry name" value="REC"/>
    <property type="match status" value="1"/>
</dbReference>
<comment type="subcellular location">
    <subcellularLocation>
        <location evidence="2">Cell membrane</location>
        <topology evidence="2">Multi-pass membrane protein</topology>
    </subcellularLocation>
</comment>
<keyword evidence="9" id="KW-0418">Kinase</keyword>
<keyword evidence="10" id="KW-0067">ATP-binding</keyword>
<evidence type="ECO:0000256" key="8">
    <source>
        <dbReference type="ARBA" id="ARBA00022741"/>
    </source>
</evidence>
<dbReference type="SUPFAM" id="SSF47384">
    <property type="entry name" value="Homodimeric domain of signal transducing histidine kinase"/>
    <property type="match status" value="1"/>
</dbReference>
<dbReference type="Gene3D" id="1.10.287.130">
    <property type="match status" value="1"/>
</dbReference>
<feature type="domain" description="PAS" evidence="17">
    <location>
        <begin position="366"/>
        <end position="413"/>
    </location>
</feature>
<dbReference type="NCBIfam" id="TIGR00229">
    <property type="entry name" value="sensory_box"/>
    <property type="match status" value="1"/>
</dbReference>
<feature type="domain" description="Response regulatory" evidence="16">
    <location>
        <begin position="876"/>
        <end position="990"/>
    </location>
</feature>
<dbReference type="SMART" id="SM00091">
    <property type="entry name" value="PAS"/>
    <property type="match status" value="1"/>
</dbReference>
<dbReference type="InterPro" id="IPR001789">
    <property type="entry name" value="Sig_transdc_resp-reg_receiver"/>
</dbReference>
<reference evidence="20 21" key="1">
    <citation type="submission" date="2022-02" db="EMBL/GenBank/DDBJ databases">
        <title>Study of halophilic communities from a Mexican lake.</title>
        <authorList>
            <person name="Hernandez-Soto L.M."/>
            <person name="Martinez-Abarca F."/>
            <person name="Ramirez-Saad H.C."/>
            <person name="Aguirre-Garrido J.F."/>
        </authorList>
    </citation>
    <scope>NUCLEOTIDE SEQUENCE [LARGE SCALE GENOMIC DNA]</scope>
    <source>
        <strain evidence="20 21">Hjan13</strain>
    </source>
</reference>
<dbReference type="InterPro" id="IPR011006">
    <property type="entry name" value="CheY-like_superfamily"/>
</dbReference>
<dbReference type="InterPro" id="IPR036097">
    <property type="entry name" value="HisK_dim/P_sf"/>
</dbReference>
<evidence type="ECO:0000256" key="13">
    <source>
        <dbReference type="PROSITE-ProRule" id="PRU00169"/>
    </source>
</evidence>
<dbReference type="PANTHER" id="PTHR43047:SF72">
    <property type="entry name" value="OSMOSENSING HISTIDINE PROTEIN KINASE SLN1"/>
    <property type="match status" value="1"/>
</dbReference>
<dbReference type="SUPFAM" id="SSF55874">
    <property type="entry name" value="ATPase domain of HSP90 chaperone/DNA topoisomerase II/histidine kinase"/>
    <property type="match status" value="1"/>
</dbReference>
<name>A0ABT4ISS7_9GAMM</name>
<dbReference type="InterPro" id="IPR000014">
    <property type="entry name" value="PAS"/>
</dbReference>
<keyword evidence="21" id="KW-1185">Reference proteome</keyword>
<dbReference type="CDD" id="cd00082">
    <property type="entry name" value="HisKA"/>
    <property type="match status" value="1"/>
</dbReference>
<dbReference type="EMBL" id="JAKNQU010000002">
    <property type="protein sequence ID" value="MCZ0926715.1"/>
    <property type="molecule type" value="Genomic_DNA"/>
</dbReference>
<evidence type="ECO:0000259" key="17">
    <source>
        <dbReference type="PROSITE" id="PS50112"/>
    </source>
</evidence>
<feature type="domain" description="Histidine kinase" evidence="15">
    <location>
        <begin position="511"/>
        <end position="730"/>
    </location>
</feature>
<feature type="transmembrane region" description="Helical" evidence="14">
    <location>
        <begin position="288"/>
        <end position="307"/>
    </location>
</feature>
<evidence type="ECO:0000256" key="14">
    <source>
        <dbReference type="SAM" id="Phobius"/>
    </source>
</evidence>
<dbReference type="SMART" id="SM00304">
    <property type="entry name" value="HAMP"/>
    <property type="match status" value="1"/>
</dbReference>
<evidence type="ECO:0000256" key="1">
    <source>
        <dbReference type="ARBA" id="ARBA00000085"/>
    </source>
</evidence>
<feature type="domain" description="Response regulatory" evidence="16">
    <location>
        <begin position="751"/>
        <end position="867"/>
    </location>
</feature>
<keyword evidence="5 13" id="KW-0597">Phosphoprotein</keyword>
<keyword evidence="12" id="KW-0902">Two-component regulatory system</keyword>
<dbReference type="RefSeq" id="WP_268901423.1">
    <property type="nucleotide sequence ID" value="NZ_JAKNQT010000001.1"/>
</dbReference>
<dbReference type="InterPro" id="IPR001610">
    <property type="entry name" value="PAC"/>
</dbReference>
<keyword evidence="14" id="KW-0472">Membrane</keyword>
<accession>A0ABT4ISS7</accession>
<dbReference type="PROSITE" id="PS50112">
    <property type="entry name" value="PAS"/>
    <property type="match status" value="1"/>
</dbReference>
<protein>
    <recommendedName>
        <fullName evidence="3">histidine kinase</fullName>
        <ecNumber evidence="3">2.7.13.3</ecNumber>
    </recommendedName>
</protein>
<evidence type="ECO:0000256" key="11">
    <source>
        <dbReference type="ARBA" id="ARBA00022989"/>
    </source>
</evidence>